<comment type="function">
    <text evidence="6">Bidirectionally degrades single-stranded DNA into large acid-insoluble oligonucleotides, which are then degraded further into small acid-soluble oligonucleotides.</text>
</comment>
<accession>A0A6J4H5S3</accession>
<dbReference type="HAMAP" id="MF_00337">
    <property type="entry name" value="Exonuc_7_S"/>
    <property type="match status" value="1"/>
</dbReference>
<dbReference type="GO" id="GO:0008855">
    <property type="term" value="F:exodeoxyribonuclease VII activity"/>
    <property type="evidence" value="ECO:0007669"/>
    <property type="project" value="UniProtKB-UniRule"/>
</dbReference>
<dbReference type="Gene3D" id="1.10.287.1040">
    <property type="entry name" value="Exonuclease VII, small subunit"/>
    <property type="match status" value="1"/>
</dbReference>
<evidence type="ECO:0000256" key="2">
    <source>
        <dbReference type="ARBA" id="ARBA00022490"/>
    </source>
</evidence>
<dbReference type="AlphaFoldDB" id="A0A6J4H5S3"/>
<dbReference type="GO" id="GO:0009318">
    <property type="term" value="C:exodeoxyribonuclease VII complex"/>
    <property type="evidence" value="ECO:0007669"/>
    <property type="project" value="UniProtKB-UniRule"/>
</dbReference>
<evidence type="ECO:0000256" key="1">
    <source>
        <dbReference type="ARBA" id="ARBA00009998"/>
    </source>
</evidence>
<keyword evidence="5 6" id="KW-0269">Exonuclease</keyword>
<comment type="subunit">
    <text evidence="6">Heterooligomer composed of large and small subunits.</text>
</comment>
<evidence type="ECO:0000256" key="4">
    <source>
        <dbReference type="ARBA" id="ARBA00022801"/>
    </source>
</evidence>
<dbReference type="EMBL" id="CADCTD010000002">
    <property type="protein sequence ID" value="CAA9213492.1"/>
    <property type="molecule type" value="Genomic_DNA"/>
</dbReference>
<comment type="catalytic activity">
    <reaction evidence="6">
        <text>Exonucleolytic cleavage in either 5'- to 3'- or 3'- to 5'-direction to yield nucleoside 5'-phosphates.</text>
        <dbReference type="EC" id="3.1.11.6"/>
    </reaction>
</comment>
<keyword evidence="2 6" id="KW-0963">Cytoplasm</keyword>
<dbReference type="Pfam" id="PF02609">
    <property type="entry name" value="Exonuc_VII_S"/>
    <property type="match status" value="1"/>
</dbReference>
<keyword evidence="3 6" id="KW-0540">Nuclease</keyword>
<evidence type="ECO:0000256" key="6">
    <source>
        <dbReference type="HAMAP-Rule" id="MF_00337"/>
    </source>
</evidence>
<evidence type="ECO:0000256" key="3">
    <source>
        <dbReference type="ARBA" id="ARBA00022722"/>
    </source>
</evidence>
<dbReference type="GO" id="GO:0006308">
    <property type="term" value="P:DNA catabolic process"/>
    <property type="evidence" value="ECO:0007669"/>
    <property type="project" value="UniProtKB-UniRule"/>
</dbReference>
<dbReference type="InterPro" id="IPR037004">
    <property type="entry name" value="Exonuc_VII_ssu_sf"/>
</dbReference>
<gene>
    <name evidence="6" type="primary">xseB</name>
    <name evidence="7" type="ORF">AVDCRST_MAG27-11</name>
</gene>
<dbReference type="NCBIfam" id="NF002139">
    <property type="entry name" value="PRK00977.1-3"/>
    <property type="match status" value="1"/>
</dbReference>
<proteinExistence type="inferred from homology"/>
<keyword evidence="4 6" id="KW-0378">Hydrolase</keyword>
<dbReference type="PANTHER" id="PTHR34137">
    <property type="entry name" value="EXODEOXYRIBONUCLEASE 7 SMALL SUBUNIT"/>
    <property type="match status" value="1"/>
</dbReference>
<dbReference type="InterPro" id="IPR003761">
    <property type="entry name" value="Exonuc_VII_S"/>
</dbReference>
<sequence length="90" mass="9540">MGEAQGQTAPARRPSPPEDLAALSFEDALAELEEIVKSLEGGRSTLAQAIADYERGAALRRHCEQKLAEAEAKVQAIVDAPGGPTLRDVE</sequence>
<protein>
    <recommendedName>
        <fullName evidence="6">Exodeoxyribonuclease 7 small subunit</fullName>
        <ecNumber evidence="6">3.1.11.6</ecNumber>
    </recommendedName>
    <alternativeName>
        <fullName evidence="6">Exodeoxyribonuclease VII small subunit</fullName>
        <shortName evidence="6">Exonuclease VII small subunit</shortName>
    </alternativeName>
</protein>
<evidence type="ECO:0000313" key="7">
    <source>
        <dbReference type="EMBL" id="CAA9213492.1"/>
    </source>
</evidence>
<evidence type="ECO:0000256" key="5">
    <source>
        <dbReference type="ARBA" id="ARBA00022839"/>
    </source>
</evidence>
<comment type="subcellular location">
    <subcellularLocation>
        <location evidence="6">Cytoplasm</location>
    </subcellularLocation>
</comment>
<organism evidence="7">
    <name type="scientific">uncultured Craurococcus sp</name>
    <dbReference type="NCBI Taxonomy" id="1135998"/>
    <lineage>
        <taxon>Bacteria</taxon>
        <taxon>Pseudomonadati</taxon>
        <taxon>Pseudomonadota</taxon>
        <taxon>Alphaproteobacteria</taxon>
        <taxon>Acetobacterales</taxon>
        <taxon>Acetobacteraceae</taxon>
        <taxon>Craurococcus</taxon>
        <taxon>environmental samples</taxon>
    </lineage>
</organism>
<dbReference type="EC" id="3.1.11.6" evidence="6"/>
<dbReference type="GO" id="GO:0005829">
    <property type="term" value="C:cytosol"/>
    <property type="evidence" value="ECO:0007669"/>
    <property type="project" value="TreeGrafter"/>
</dbReference>
<dbReference type="NCBIfam" id="TIGR01280">
    <property type="entry name" value="xseB"/>
    <property type="match status" value="1"/>
</dbReference>
<reference evidence="7" key="1">
    <citation type="submission" date="2020-02" db="EMBL/GenBank/DDBJ databases">
        <authorList>
            <person name="Meier V. D."/>
        </authorList>
    </citation>
    <scope>NUCLEOTIDE SEQUENCE</scope>
    <source>
        <strain evidence="7">AVDCRST_MAG27</strain>
    </source>
</reference>
<comment type="similarity">
    <text evidence="1 6">Belongs to the XseB family.</text>
</comment>
<dbReference type="PANTHER" id="PTHR34137:SF1">
    <property type="entry name" value="EXODEOXYRIBONUCLEASE 7 SMALL SUBUNIT"/>
    <property type="match status" value="1"/>
</dbReference>
<dbReference type="SUPFAM" id="SSF116842">
    <property type="entry name" value="XseB-like"/>
    <property type="match status" value="1"/>
</dbReference>
<name>A0A6J4H5S3_9PROT</name>